<evidence type="ECO:0000259" key="1">
    <source>
        <dbReference type="Pfam" id="PF12937"/>
    </source>
</evidence>
<dbReference type="OrthoDB" id="3270120at2759"/>
<protein>
    <recommendedName>
        <fullName evidence="1">F-box domain-containing protein</fullName>
    </recommendedName>
</protein>
<organism evidence="2 3">
    <name type="scientific">Serendipita vermifera MAFF 305830</name>
    <dbReference type="NCBI Taxonomy" id="933852"/>
    <lineage>
        <taxon>Eukaryota</taxon>
        <taxon>Fungi</taxon>
        <taxon>Dikarya</taxon>
        <taxon>Basidiomycota</taxon>
        <taxon>Agaricomycotina</taxon>
        <taxon>Agaricomycetes</taxon>
        <taxon>Sebacinales</taxon>
        <taxon>Serendipitaceae</taxon>
        <taxon>Serendipita</taxon>
    </lineage>
</organism>
<accession>A0A0C3AJB6</accession>
<sequence length="229" mass="26480">MLGTEKSPSEGKKNYINCLPAEVLLLILEIFCPKSHGKDEYKSVLVLASVCQRWREAILNTPTFWTYIHLHPRHHQFKMYPKRTVIPSYPARLVLQLKRAKSAPLEIFWMVDDKPHPLLVDIIHSLAPLTRWRTLKLAYIPTGETFFEWGWGDEVYMATLPNLPRFTGRFESLKVLSIHSSHSCLSHLINLVETTALKLERLELQGRSADLVREELSNTSRRVSKLVIL</sequence>
<evidence type="ECO:0000313" key="2">
    <source>
        <dbReference type="EMBL" id="KIM20129.1"/>
    </source>
</evidence>
<keyword evidence="3" id="KW-1185">Reference proteome</keyword>
<dbReference type="EMBL" id="KN824472">
    <property type="protein sequence ID" value="KIM20129.1"/>
    <property type="molecule type" value="Genomic_DNA"/>
</dbReference>
<dbReference type="InterPro" id="IPR036047">
    <property type="entry name" value="F-box-like_dom_sf"/>
</dbReference>
<name>A0A0C3AJB6_SERVB</name>
<reference evidence="2 3" key="1">
    <citation type="submission" date="2014-04" db="EMBL/GenBank/DDBJ databases">
        <authorList>
            <consortium name="DOE Joint Genome Institute"/>
            <person name="Kuo A."/>
            <person name="Zuccaro A."/>
            <person name="Kohler A."/>
            <person name="Nagy L.G."/>
            <person name="Floudas D."/>
            <person name="Copeland A."/>
            <person name="Barry K.W."/>
            <person name="Cichocki N."/>
            <person name="Veneault-Fourrey C."/>
            <person name="LaButti K."/>
            <person name="Lindquist E.A."/>
            <person name="Lipzen A."/>
            <person name="Lundell T."/>
            <person name="Morin E."/>
            <person name="Murat C."/>
            <person name="Sun H."/>
            <person name="Tunlid A."/>
            <person name="Henrissat B."/>
            <person name="Grigoriev I.V."/>
            <person name="Hibbett D.S."/>
            <person name="Martin F."/>
            <person name="Nordberg H.P."/>
            <person name="Cantor M.N."/>
            <person name="Hua S.X."/>
        </authorList>
    </citation>
    <scope>NUCLEOTIDE SEQUENCE [LARGE SCALE GENOMIC DNA]</scope>
    <source>
        <strain evidence="2 3">MAFF 305830</strain>
    </source>
</reference>
<gene>
    <name evidence="2" type="ORF">M408DRAFT_148765</name>
</gene>
<dbReference type="SUPFAM" id="SSF81383">
    <property type="entry name" value="F-box domain"/>
    <property type="match status" value="1"/>
</dbReference>
<feature type="domain" description="F-box" evidence="1">
    <location>
        <begin position="16"/>
        <end position="70"/>
    </location>
</feature>
<proteinExistence type="predicted"/>
<evidence type="ECO:0000313" key="3">
    <source>
        <dbReference type="Proteomes" id="UP000054097"/>
    </source>
</evidence>
<dbReference type="HOGENOM" id="CLU_1147787_0_0_1"/>
<reference evidence="3" key="2">
    <citation type="submission" date="2015-01" db="EMBL/GenBank/DDBJ databases">
        <title>Evolutionary Origins and Diversification of the Mycorrhizal Mutualists.</title>
        <authorList>
            <consortium name="DOE Joint Genome Institute"/>
            <consortium name="Mycorrhizal Genomics Consortium"/>
            <person name="Kohler A."/>
            <person name="Kuo A."/>
            <person name="Nagy L.G."/>
            <person name="Floudas D."/>
            <person name="Copeland A."/>
            <person name="Barry K.W."/>
            <person name="Cichocki N."/>
            <person name="Veneault-Fourrey C."/>
            <person name="LaButti K."/>
            <person name="Lindquist E.A."/>
            <person name="Lipzen A."/>
            <person name="Lundell T."/>
            <person name="Morin E."/>
            <person name="Murat C."/>
            <person name="Riley R."/>
            <person name="Ohm R."/>
            <person name="Sun H."/>
            <person name="Tunlid A."/>
            <person name="Henrissat B."/>
            <person name="Grigoriev I.V."/>
            <person name="Hibbett D.S."/>
            <person name="Martin F."/>
        </authorList>
    </citation>
    <scope>NUCLEOTIDE SEQUENCE [LARGE SCALE GENOMIC DNA]</scope>
    <source>
        <strain evidence="3">MAFF 305830</strain>
    </source>
</reference>
<dbReference type="Proteomes" id="UP000054097">
    <property type="component" value="Unassembled WGS sequence"/>
</dbReference>
<dbReference type="Gene3D" id="1.20.1280.50">
    <property type="match status" value="1"/>
</dbReference>
<dbReference type="Pfam" id="PF12937">
    <property type="entry name" value="F-box-like"/>
    <property type="match status" value="1"/>
</dbReference>
<dbReference type="InterPro" id="IPR001810">
    <property type="entry name" value="F-box_dom"/>
</dbReference>
<dbReference type="AlphaFoldDB" id="A0A0C3AJB6"/>